<gene>
    <name evidence="3" type="ORF">HNR46_002904</name>
</gene>
<sequence>MPSPFLIPLIATASLAAAQLPEQAWQPVEARQIVLVHGIWQNESLSFGRLRTQLEKAGIPCISPSLKPADGRDGLEPMAQQLQQSIDEQWGPESHFVVVAFSMGGLISRYYLQELGGAERCDAFVTLSTPHHGTQMAFFHYGLGAAEMRPESPFLHQLQKSADQLTGIPLLSYRAEQDWVIVPRESSIWEPAVNIELPVYLHPSMPKASCFIADFLTRFEFPEATRPDLLDPQIFATPERPSTTRPRFSGFRRGL</sequence>
<evidence type="ECO:0000259" key="2">
    <source>
        <dbReference type="Pfam" id="PF05057"/>
    </source>
</evidence>
<dbReference type="PANTHER" id="PTHR37946">
    <property type="entry name" value="SLL1969 PROTEIN"/>
    <property type="match status" value="1"/>
</dbReference>
<dbReference type="GO" id="GO:0004806">
    <property type="term" value="F:triacylglycerol lipase activity"/>
    <property type="evidence" value="ECO:0007669"/>
    <property type="project" value="UniProtKB-EC"/>
</dbReference>
<dbReference type="Proteomes" id="UP000557717">
    <property type="component" value="Unassembled WGS sequence"/>
</dbReference>
<dbReference type="InterPro" id="IPR007751">
    <property type="entry name" value="DUF676_lipase-like"/>
</dbReference>
<name>A0A840V6K1_9BACT</name>
<evidence type="ECO:0000313" key="3">
    <source>
        <dbReference type="EMBL" id="MBB5352656.1"/>
    </source>
</evidence>
<comment type="caution">
    <text evidence="3">The sequence shown here is derived from an EMBL/GenBank/DDBJ whole genome shotgun (WGS) entry which is preliminary data.</text>
</comment>
<dbReference type="Gene3D" id="3.40.50.1820">
    <property type="entry name" value="alpha/beta hydrolase"/>
    <property type="match status" value="1"/>
</dbReference>
<reference evidence="3 4" key="1">
    <citation type="submission" date="2020-08" db="EMBL/GenBank/DDBJ databases">
        <title>Genomic Encyclopedia of Type Strains, Phase IV (KMG-IV): sequencing the most valuable type-strain genomes for metagenomic binning, comparative biology and taxonomic classification.</title>
        <authorList>
            <person name="Goeker M."/>
        </authorList>
    </citation>
    <scope>NUCLEOTIDE SEQUENCE [LARGE SCALE GENOMIC DNA]</scope>
    <source>
        <strain evidence="3 4">YC6886</strain>
    </source>
</reference>
<keyword evidence="3" id="KW-0378">Hydrolase</keyword>
<dbReference type="SUPFAM" id="SSF53474">
    <property type="entry name" value="alpha/beta-Hydrolases"/>
    <property type="match status" value="1"/>
</dbReference>
<feature type="domain" description="DUF676" evidence="2">
    <location>
        <begin position="33"/>
        <end position="166"/>
    </location>
</feature>
<dbReference type="RefSeq" id="WP_184019867.1">
    <property type="nucleotide sequence ID" value="NZ_JACHFD010000014.1"/>
</dbReference>
<dbReference type="Pfam" id="PF05057">
    <property type="entry name" value="DUF676"/>
    <property type="match status" value="1"/>
</dbReference>
<dbReference type="AlphaFoldDB" id="A0A840V6K1"/>
<organism evidence="3 4">
    <name type="scientific">Haloferula luteola</name>
    <dbReference type="NCBI Taxonomy" id="595692"/>
    <lineage>
        <taxon>Bacteria</taxon>
        <taxon>Pseudomonadati</taxon>
        <taxon>Verrucomicrobiota</taxon>
        <taxon>Verrucomicrobiia</taxon>
        <taxon>Verrucomicrobiales</taxon>
        <taxon>Verrucomicrobiaceae</taxon>
        <taxon>Haloferula</taxon>
    </lineage>
</organism>
<dbReference type="EMBL" id="JACHFD010000014">
    <property type="protein sequence ID" value="MBB5352656.1"/>
    <property type="molecule type" value="Genomic_DNA"/>
</dbReference>
<dbReference type="EC" id="3.1.1.3" evidence="3"/>
<evidence type="ECO:0000256" key="1">
    <source>
        <dbReference type="SAM" id="MobiDB-lite"/>
    </source>
</evidence>
<keyword evidence="4" id="KW-1185">Reference proteome</keyword>
<accession>A0A840V6K1</accession>
<protein>
    <submittedName>
        <fullName evidence="3">Triacylglycerol lipase</fullName>
        <ecNumber evidence="3">3.1.1.3</ecNumber>
    </submittedName>
</protein>
<proteinExistence type="predicted"/>
<dbReference type="InterPro" id="IPR029058">
    <property type="entry name" value="AB_hydrolase_fold"/>
</dbReference>
<evidence type="ECO:0000313" key="4">
    <source>
        <dbReference type="Proteomes" id="UP000557717"/>
    </source>
</evidence>
<dbReference type="PANTHER" id="PTHR37946:SF1">
    <property type="entry name" value="SLL1969 PROTEIN"/>
    <property type="match status" value="1"/>
</dbReference>
<feature type="region of interest" description="Disordered" evidence="1">
    <location>
        <begin position="230"/>
        <end position="255"/>
    </location>
</feature>